<dbReference type="Proteomes" id="UP001176059">
    <property type="component" value="Unassembled WGS sequence"/>
</dbReference>
<protein>
    <submittedName>
        <fullName evidence="1">Uncharacterized protein</fullName>
    </submittedName>
</protein>
<name>A0AA38JJV5_9AGAR</name>
<dbReference type="AlphaFoldDB" id="A0AA38JJV5"/>
<comment type="caution">
    <text evidence="1">The sequence shown here is derived from an EMBL/GenBank/DDBJ whole genome shotgun (WGS) entry which is preliminary data.</text>
</comment>
<dbReference type="EMBL" id="JANVFO010000004">
    <property type="protein sequence ID" value="KAJ3736674.1"/>
    <property type="molecule type" value="Genomic_DNA"/>
</dbReference>
<sequence>MTIAGDSDHAEPCLPFGFLHYALSQAPQQTRPHPRQLAPWSLQHQLNRRALYARLVSFTQNKVSIESVELGIYNTGNKAAEVFSAKGESCSLVWHIKTPLWTPLWTQQRRLD</sequence>
<reference evidence="1" key="1">
    <citation type="submission" date="2022-08" db="EMBL/GenBank/DDBJ databases">
        <authorList>
            <consortium name="DOE Joint Genome Institute"/>
            <person name="Min B."/>
            <person name="Sierra-Patev S."/>
            <person name="Naranjo-Ortiz M."/>
            <person name="Looney B."/>
            <person name="Konkel Z."/>
            <person name="Slot J.C."/>
            <person name="Sakamoto Y."/>
            <person name="Steenwyk J.L."/>
            <person name="Rokas A."/>
            <person name="Carro J."/>
            <person name="Camarero S."/>
            <person name="Ferreira P."/>
            <person name="Molpeceres G."/>
            <person name="Ruiz-duenas F.J."/>
            <person name="Serrano A."/>
            <person name="Henrissat B."/>
            <person name="Drula E."/>
            <person name="Hughes K.W."/>
            <person name="Mata J.L."/>
            <person name="Ishikawa N.K."/>
            <person name="Vargas-Isla R."/>
            <person name="Ushijima S."/>
            <person name="Smith C.A."/>
            <person name="Ahrendt S."/>
            <person name="Andreopoulos W."/>
            <person name="He G."/>
            <person name="LaButti K."/>
            <person name="Lipzen A."/>
            <person name="Ng V."/>
            <person name="Riley R."/>
            <person name="Sandor L."/>
            <person name="Barry K."/>
            <person name="Martinez A.T."/>
            <person name="Xiao Y."/>
            <person name="Gibbons J.G."/>
            <person name="Terashima K."/>
            <person name="Hibbett D.S."/>
            <person name="Grigoriev I.V."/>
        </authorList>
    </citation>
    <scope>NUCLEOTIDE SEQUENCE</scope>
    <source>
        <strain evidence="1">ET3784</strain>
    </source>
</reference>
<gene>
    <name evidence="1" type="ORF">DFJ43DRAFT_517118</name>
</gene>
<reference evidence="1" key="2">
    <citation type="journal article" date="2023" name="Proc. Natl. Acad. Sci. U.S.A.">
        <title>A global phylogenomic analysis of the shiitake genus Lentinula.</title>
        <authorList>
            <person name="Sierra-Patev S."/>
            <person name="Min B."/>
            <person name="Naranjo-Ortiz M."/>
            <person name="Looney B."/>
            <person name="Konkel Z."/>
            <person name="Slot J.C."/>
            <person name="Sakamoto Y."/>
            <person name="Steenwyk J.L."/>
            <person name="Rokas A."/>
            <person name="Carro J."/>
            <person name="Camarero S."/>
            <person name="Ferreira P."/>
            <person name="Molpeceres G."/>
            <person name="Ruiz-Duenas F.J."/>
            <person name="Serrano A."/>
            <person name="Henrissat B."/>
            <person name="Drula E."/>
            <person name="Hughes K.W."/>
            <person name="Mata J.L."/>
            <person name="Ishikawa N.K."/>
            <person name="Vargas-Isla R."/>
            <person name="Ushijima S."/>
            <person name="Smith C.A."/>
            <person name="Donoghue J."/>
            <person name="Ahrendt S."/>
            <person name="Andreopoulos W."/>
            <person name="He G."/>
            <person name="LaButti K."/>
            <person name="Lipzen A."/>
            <person name="Ng V."/>
            <person name="Riley R."/>
            <person name="Sandor L."/>
            <person name="Barry K."/>
            <person name="Martinez A.T."/>
            <person name="Xiao Y."/>
            <person name="Gibbons J.G."/>
            <person name="Terashima K."/>
            <person name="Grigoriev I.V."/>
            <person name="Hibbett D."/>
        </authorList>
    </citation>
    <scope>NUCLEOTIDE SEQUENCE</scope>
    <source>
        <strain evidence="1">ET3784</strain>
    </source>
</reference>
<keyword evidence="2" id="KW-1185">Reference proteome</keyword>
<proteinExistence type="predicted"/>
<evidence type="ECO:0000313" key="1">
    <source>
        <dbReference type="EMBL" id="KAJ3736674.1"/>
    </source>
</evidence>
<accession>A0AA38JJV5</accession>
<organism evidence="1 2">
    <name type="scientific">Lentinula guzmanii</name>
    <dbReference type="NCBI Taxonomy" id="2804957"/>
    <lineage>
        <taxon>Eukaryota</taxon>
        <taxon>Fungi</taxon>
        <taxon>Dikarya</taxon>
        <taxon>Basidiomycota</taxon>
        <taxon>Agaricomycotina</taxon>
        <taxon>Agaricomycetes</taxon>
        <taxon>Agaricomycetidae</taxon>
        <taxon>Agaricales</taxon>
        <taxon>Marasmiineae</taxon>
        <taxon>Omphalotaceae</taxon>
        <taxon>Lentinula</taxon>
    </lineage>
</organism>
<evidence type="ECO:0000313" key="2">
    <source>
        <dbReference type="Proteomes" id="UP001176059"/>
    </source>
</evidence>